<keyword evidence="2" id="KW-1015">Disulfide bond</keyword>
<evidence type="ECO:0000259" key="5">
    <source>
        <dbReference type="Pfam" id="PF23283"/>
    </source>
</evidence>
<keyword evidence="3" id="KW-0472">Membrane</keyword>
<feature type="signal peptide" evidence="4">
    <location>
        <begin position="1"/>
        <end position="19"/>
    </location>
</feature>
<keyword evidence="3" id="KW-0812">Transmembrane</keyword>
<dbReference type="OrthoDB" id="10043005at2759"/>
<keyword evidence="3" id="KW-1133">Transmembrane helix</keyword>
<dbReference type="Pfam" id="PF23283">
    <property type="entry name" value="D8C_UMOD"/>
    <property type="match status" value="1"/>
</dbReference>
<feature type="chain" id="PRO_5038854823" description="UMOD/GP2/OIT3-like D8C domain-containing protein" evidence="4">
    <location>
        <begin position="20"/>
        <end position="254"/>
    </location>
</feature>
<gene>
    <name evidence="6" type="ORF">DPMN_091443</name>
</gene>
<feature type="transmembrane region" description="Helical" evidence="3">
    <location>
        <begin position="213"/>
        <end position="236"/>
    </location>
</feature>
<feature type="domain" description="UMOD/GP2/OIT3-like D8C" evidence="5">
    <location>
        <begin position="75"/>
        <end position="145"/>
    </location>
</feature>
<dbReference type="InterPro" id="IPR057774">
    <property type="entry name" value="D8C_UMOD/GP2/OIT3-like"/>
</dbReference>
<evidence type="ECO:0000256" key="2">
    <source>
        <dbReference type="ARBA" id="ARBA00023157"/>
    </source>
</evidence>
<organism evidence="6 7">
    <name type="scientific">Dreissena polymorpha</name>
    <name type="common">Zebra mussel</name>
    <name type="synonym">Mytilus polymorpha</name>
    <dbReference type="NCBI Taxonomy" id="45954"/>
    <lineage>
        <taxon>Eukaryota</taxon>
        <taxon>Metazoa</taxon>
        <taxon>Spiralia</taxon>
        <taxon>Lophotrochozoa</taxon>
        <taxon>Mollusca</taxon>
        <taxon>Bivalvia</taxon>
        <taxon>Autobranchia</taxon>
        <taxon>Heteroconchia</taxon>
        <taxon>Euheterodonta</taxon>
        <taxon>Imparidentia</taxon>
        <taxon>Neoheterodontei</taxon>
        <taxon>Myida</taxon>
        <taxon>Dreissenoidea</taxon>
        <taxon>Dreissenidae</taxon>
        <taxon>Dreissena</taxon>
    </lineage>
</organism>
<evidence type="ECO:0000313" key="6">
    <source>
        <dbReference type="EMBL" id="KAH3849054.1"/>
    </source>
</evidence>
<evidence type="ECO:0000256" key="3">
    <source>
        <dbReference type="SAM" id="Phobius"/>
    </source>
</evidence>
<dbReference type="AlphaFoldDB" id="A0A9D4L0I8"/>
<keyword evidence="1 4" id="KW-0732">Signal</keyword>
<dbReference type="Proteomes" id="UP000828390">
    <property type="component" value="Unassembled WGS sequence"/>
</dbReference>
<sequence length="254" mass="27743">MEIVPSFVVFFLLYKATKGFDFDPCVNHTELKIGGSRNEKCKASEIQLDSRKCDQDLPSDWYVTANATLLTDSPIHGNCGADTALWLKDALPGVSEGIANKTICAKEGNNTCSNQFNIQIKNCSTFYVYYLERLSENFTCPTAYCFESTEPCTPPATIIPTASTGVTNIPTVTAATTASTTATSQKLFTTSQYRNISTLGILPEEDKPVKSSLIIPLTISLSTIFILVIVIMVIVLKMNISSPISPLEETAKKR</sequence>
<protein>
    <recommendedName>
        <fullName evidence="5">UMOD/GP2/OIT3-like D8C domain-containing protein</fullName>
    </recommendedName>
</protein>
<accession>A0A9D4L0I8</accession>
<name>A0A9D4L0I8_DREPO</name>
<reference evidence="6" key="2">
    <citation type="submission" date="2020-11" db="EMBL/GenBank/DDBJ databases">
        <authorList>
            <person name="McCartney M.A."/>
            <person name="Auch B."/>
            <person name="Kono T."/>
            <person name="Mallez S."/>
            <person name="Becker A."/>
            <person name="Gohl D.M."/>
            <person name="Silverstein K.A.T."/>
            <person name="Koren S."/>
            <person name="Bechman K.B."/>
            <person name="Herman A."/>
            <person name="Abrahante J.E."/>
            <person name="Garbe J."/>
        </authorList>
    </citation>
    <scope>NUCLEOTIDE SEQUENCE</scope>
    <source>
        <strain evidence="6">Duluth1</strain>
        <tissue evidence="6">Whole animal</tissue>
    </source>
</reference>
<keyword evidence="7" id="KW-1185">Reference proteome</keyword>
<evidence type="ECO:0000313" key="7">
    <source>
        <dbReference type="Proteomes" id="UP000828390"/>
    </source>
</evidence>
<evidence type="ECO:0000256" key="1">
    <source>
        <dbReference type="ARBA" id="ARBA00022729"/>
    </source>
</evidence>
<proteinExistence type="predicted"/>
<dbReference type="EMBL" id="JAIWYP010000003">
    <property type="protein sequence ID" value="KAH3849054.1"/>
    <property type="molecule type" value="Genomic_DNA"/>
</dbReference>
<reference evidence="6" key="1">
    <citation type="journal article" date="2019" name="bioRxiv">
        <title>The Genome of the Zebra Mussel, Dreissena polymorpha: A Resource for Invasive Species Research.</title>
        <authorList>
            <person name="McCartney M.A."/>
            <person name="Auch B."/>
            <person name="Kono T."/>
            <person name="Mallez S."/>
            <person name="Zhang Y."/>
            <person name="Obille A."/>
            <person name="Becker A."/>
            <person name="Abrahante J.E."/>
            <person name="Garbe J."/>
            <person name="Badalamenti J.P."/>
            <person name="Herman A."/>
            <person name="Mangelson H."/>
            <person name="Liachko I."/>
            <person name="Sullivan S."/>
            <person name="Sone E.D."/>
            <person name="Koren S."/>
            <person name="Silverstein K.A.T."/>
            <person name="Beckman K.B."/>
            <person name="Gohl D.M."/>
        </authorList>
    </citation>
    <scope>NUCLEOTIDE SEQUENCE</scope>
    <source>
        <strain evidence="6">Duluth1</strain>
        <tissue evidence="6">Whole animal</tissue>
    </source>
</reference>
<comment type="caution">
    <text evidence="6">The sequence shown here is derived from an EMBL/GenBank/DDBJ whole genome shotgun (WGS) entry which is preliminary data.</text>
</comment>
<evidence type="ECO:0000256" key="4">
    <source>
        <dbReference type="SAM" id="SignalP"/>
    </source>
</evidence>